<dbReference type="EMBL" id="FOYL01000002">
    <property type="protein sequence ID" value="SFR03748.1"/>
    <property type="molecule type" value="Genomic_DNA"/>
</dbReference>
<organism evidence="1 2">
    <name type="scientific">Lentzea waywayandensis</name>
    <dbReference type="NCBI Taxonomy" id="84724"/>
    <lineage>
        <taxon>Bacteria</taxon>
        <taxon>Bacillati</taxon>
        <taxon>Actinomycetota</taxon>
        <taxon>Actinomycetes</taxon>
        <taxon>Pseudonocardiales</taxon>
        <taxon>Pseudonocardiaceae</taxon>
        <taxon>Lentzea</taxon>
    </lineage>
</organism>
<dbReference type="STRING" id="84724.SAMN04488564_102382"/>
<proteinExistence type="predicted"/>
<protein>
    <submittedName>
        <fullName evidence="1">Uncharacterized protein</fullName>
    </submittedName>
</protein>
<reference evidence="2" key="1">
    <citation type="submission" date="2016-10" db="EMBL/GenBank/DDBJ databases">
        <authorList>
            <person name="Varghese N."/>
            <person name="Submissions S."/>
        </authorList>
    </citation>
    <scope>NUCLEOTIDE SEQUENCE [LARGE SCALE GENOMIC DNA]</scope>
    <source>
        <strain evidence="2">DSM 44232</strain>
    </source>
</reference>
<keyword evidence="2" id="KW-1185">Reference proteome</keyword>
<sequence length="138" mass="15258">MRGTTAPPAGLHDVDWASVDDAYGTADEAPLFIVVAHERRRRPELRCARPVSVTTHQGSVYPASEWLPRVSEVDGYDLAFKVPGHRIGTALARSGEPPARFHPMIKPHHRSPEYSTVPLPLLRELAELLPAHARSLMT</sequence>
<dbReference type="Proteomes" id="UP000198583">
    <property type="component" value="Unassembled WGS sequence"/>
</dbReference>
<accession>A0A1I6DEE6</accession>
<name>A0A1I6DEE6_9PSEU</name>
<dbReference type="AlphaFoldDB" id="A0A1I6DEE6"/>
<gene>
    <name evidence="1" type="ORF">SAMN04488564_102382</name>
</gene>
<evidence type="ECO:0000313" key="1">
    <source>
        <dbReference type="EMBL" id="SFR03748.1"/>
    </source>
</evidence>
<evidence type="ECO:0000313" key="2">
    <source>
        <dbReference type="Proteomes" id="UP000198583"/>
    </source>
</evidence>